<evidence type="ECO:0000256" key="1">
    <source>
        <dbReference type="SAM" id="MobiDB-lite"/>
    </source>
</evidence>
<dbReference type="AlphaFoldDB" id="A0AAV4IT06"/>
<feature type="region of interest" description="Disordered" evidence="1">
    <location>
        <begin position="1"/>
        <end position="67"/>
    </location>
</feature>
<reference evidence="2 3" key="1">
    <citation type="journal article" date="2021" name="Elife">
        <title>Chloroplast acquisition without the gene transfer in kleptoplastic sea slugs, Plakobranchus ocellatus.</title>
        <authorList>
            <person name="Maeda T."/>
            <person name="Takahashi S."/>
            <person name="Yoshida T."/>
            <person name="Shimamura S."/>
            <person name="Takaki Y."/>
            <person name="Nagai Y."/>
            <person name="Toyoda A."/>
            <person name="Suzuki Y."/>
            <person name="Arimoto A."/>
            <person name="Ishii H."/>
            <person name="Satoh N."/>
            <person name="Nishiyama T."/>
            <person name="Hasebe M."/>
            <person name="Maruyama T."/>
            <person name="Minagawa J."/>
            <person name="Obokata J."/>
            <person name="Shigenobu S."/>
        </authorList>
    </citation>
    <scope>NUCLEOTIDE SEQUENCE [LARGE SCALE GENOMIC DNA]</scope>
</reference>
<protein>
    <submittedName>
        <fullName evidence="2">PiggyBac transposable element-derived protein 4</fullName>
    </submittedName>
</protein>
<feature type="compositionally biased region" description="Acidic residues" evidence="1">
    <location>
        <begin position="46"/>
        <end position="61"/>
    </location>
</feature>
<accession>A0AAV4IT06</accession>
<keyword evidence="3" id="KW-1185">Reference proteome</keyword>
<gene>
    <name evidence="2" type="ORF">ElyMa_004852100</name>
</gene>
<comment type="caution">
    <text evidence="2">The sequence shown here is derived from an EMBL/GenBank/DDBJ whole genome shotgun (WGS) entry which is preliminary data.</text>
</comment>
<dbReference type="Proteomes" id="UP000762676">
    <property type="component" value="Unassembled WGS sequence"/>
</dbReference>
<name>A0AAV4IT06_9GAST</name>
<organism evidence="2 3">
    <name type="scientific">Elysia marginata</name>
    <dbReference type="NCBI Taxonomy" id="1093978"/>
    <lineage>
        <taxon>Eukaryota</taxon>
        <taxon>Metazoa</taxon>
        <taxon>Spiralia</taxon>
        <taxon>Lophotrochozoa</taxon>
        <taxon>Mollusca</taxon>
        <taxon>Gastropoda</taxon>
        <taxon>Heterobranchia</taxon>
        <taxon>Euthyneura</taxon>
        <taxon>Panpulmonata</taxon>
        <taxon>Sacoglossa</taxon>
        <taxon>Placobranchoidea</taxon>
        <taxon>Plakobranchidae</taxon>
        <taxon>Elysia</taxon>
    </lineage>
</organism>
<evidence type="ECO:0000313" key="3">
    <source>
        <dbReference type="Proteomes" id="UP000762676"/>
    </source>
</evidence>
<dbReference type="EMBL" id="BMAT01009698">
    <property type="protein sequence ID" value="GFS12146.1"/>
    <property type="molecule type" value="Genomic_DNA"/>
</dbReference>
<evidence type="ECO:0000313" key="2">
    <source>
        <dbReference type="EMBL" id="GFS12146.1"/>
    </source>
</evidence>
<proteinExistence type="predicted"/>
<sequence length="158" mass="17561">MSESNDDANIEWTADDEHKGDDYEVNSSDGSSKGEEFPDLLNLSDPEQEVDEVEEEEEDSESVLGNSVSLPAEVLSKKGDIIWSRVPVPQVGRTPTKNVFRPPKSNVRYPSRIDSIVSAFKMIFTATIINDIVKMTNLEGKRNEGENWKGVDVIEMGA</sequence>